<dbReference type="SMART" id="SM00360">
    <property type="entry name" value="RRM"/>
    <property type="match status" value="1"/>
</dbReference>
<dbReference type="Proteomes" id="UP000091956">
    <property type="component" value="Unassembled WGS sequence"/>
</dbReference>
<sequence length="1018" mass="112855">MMNALTPLSDFAPQRLPMAPPMPPTGFIDLPVVPGYVPPELFTNFPPNAPAFFSTNLRSRSIRLVPKPAPQYAVRTNNPNDIYERANFYRDKYPGFVHTIQSLPIAWEDLYTYFDPLDIWMEGAGFCFNVIHRLAATNIEKRRQIESFVNEWSVVNLAKLARVPPNTPVMAVFEPEDYQYFDFDNLPRTDMVDVCNFLAQRCYALQPQLQLIREGLARSVEIDGNNFAPPVPTRPGPKAQHQIPWQESPNSDAIGLGIASARESAGEYHVHRREVSLEKNRGMVRYSQVSQTKIEPIYTYNPHRISRSRPMSLAGPIPTAYTPPRDFKDRALANDNDQDRVISGSKPGVNRNRAYSNVPRNKTFTKYEAAAIVEVKTAIPDTQNPAEKYYYIQNSATLVNAVIEEGRSIYIRGFTDDEFTSDLVPTMMECCGEIEGYRPLKDFAFMTFKADTSATEAIQRFNGFFYDGRVLIVAPYRRKAEIDNRNGPNRHRGDSFRGNQRYMSDHTGDSSEAGEHRRTYKTTERDQNASVSNNGDQMPRKEANTPSKRYNTPSKQNLTIKKAYIESGTTPRGGKGHRSTSSGQSTKTTKSFDTGKLRNDSIPGIPTSKGSLAVSENLSVPEEGKYGTSFSSYSSSFTHKESIFDESPAETLLYHTMKNSESSSGNKESFISSDVLSASPERRDPSTTMGESDRLGKKKKKKLKSIDFIAIATGGTGHSTRKTAAEVMSAEALKSEGISDANNDDAGSYNPPKLDSETKDEESSTQPTSNKGLAGVGEFGGRSPLKRPTKVNRGSPRKLTTDEGSPRSSKKKHGKTDSNNSSLGIETRVKKYEGYELTTNEIIYNPGEAPQSEAGNQVKVKFFKRNKSNIDLKENTHSERVLPATEVNILTDPTHWPSLGEEKPSFRIDQSTTGHLTMALLNPALDECVVTARRNSMAAIISQKTRIVPAVPLLLRSVTMAETRSVSSDSAKSDDTIITVANTTGTRLWPAVVKWAGKPPSADVVENQPESAAPASCP</sequence>
<reference evidence="4 5" key="1">
    <citation type="submission" date="2016-03" db="EMBL/GenBank/DDBJ databases">
        <title>Comparative genomics of Pseudogymnoascus destructans, the fungus causing white-nose syndrome of bats.</title>
        <authorList>
            <person name="Palmer J.M."/>
            <person name="Drees K.P."/>
            <person name="Foster J.T."/>
            <person name="Lindner D.L."/>
        </authorList>
    </citation>
    <scope>NUCLEOTIDE SEQUENCE [LARGE SCALE GENOMIC DNA]</scope>
    <source>
        <strain evidence="4 5">UAMH 10579</strain>
    </source>
</reference>
<feature type="compositionally biased region" description="Low complexity" evidence="2">
    <location>
        <begin position="579"/>
        <end position="591"/>
    </location>
</feature>
<organism evidence="4 5">
    <name type="scientific">Pseudogymnoascus verrucosus</name>
    <dbReference type="NCBI Taxonomy" id="342668"/>
    <lineage>
        <taxon>Eukaryota</taxon>
        <taxon>Fungi</taxon>
        <taxon>Dikarya</taxon>
        <taxon>Ascomycota</taxon>
        <taxon>Pezizomycotina</taxon>
        <taxon>Leotiomycetes</taxon>
        <taxon>Thelebolales</taxon>
        <taxon>Thelebolaceae</taxon>
        <taxon>Pseudogymnoascus</taxon>
    </lineage>
</organism>
<dbReference type="EMBL" id="KV460221">
    <property type="protein sequence ID" value="OBT97640.2"/>
    <property type="molecule type" value="Genomic_DNA"/>
</dbReference>
<dbReference type="InterPro" id="IPR012677">
    <property type="entry name" value="Nucleotide-bd_a/b_plait_sf"/>
</dbReference>
<feature type="region of interest" description="Disordered" evidence="2">
    <location>
        <begin position="228"/>
        <end position="247"/>
    </location>
</feature>
<dbReference type="AlphaFoldDB" id="A0A1B8GP99"/>
<evidence type="ECO:0000313" key="5">
    <source>
        <dbReference type="Proteomes" id="UP000091956"/>
    </source>
</evidence>
<evidence type="ECO:0000259" key="3">
    <source>
        <dbReference type="PROSITE" id="PS50102"/>
    </source>
</evidence>
<evidence type="ECO:0000256" key="2">
    <source>
        <dbReference type="SAM" id="MobiDB-lite"/>
    </source>
</evidence>
<dbReference type="GeneID" id="28837855"/>
<feature type="region of interest" description="Disordered" evidence="2">
    <location>
        <begin position="482"/>
        <end position="614"/>
    </location>
</feature>
<feature type="compositionally biased region" description="Basic and acidic residues" evidence="2">
    <location>
        <begin position="503"/>
        <end position="527"/>
    </location>
</feature>
<dbReference type="InterPro" id="IPR000504">
    <property type="entry name" value="RRM_dom"/>
</dbReference>
<dbReference type="PROSITE" id="PS50102">
    <property type="entry name" value="RRM"/>
    <property type="match status" value="1"/>
</dbReference>
<keyword evidence="5" id="KW-1185">Reference proteome</keyword>
<keyword evidence="1" id="KW-0694">RNA-binding</keyword>
<proteinExistence type="predicted"/>
<dbReference type="CDD" id="cd00590">
    <property type="entry name" value="RRM_SF"/>
    <property type="match status" value="1"/>
</dbReference>
<feature type="compositionally biased region" description="Polar residues" evidence="2">
    <location>
        <begin position="544"/>
        <end position="559"/>
    </location>
</feature>
<feature type="compositionally biased region" description="Basic and acidic residues" evidence="2">
    <location>
        <begin position="680"/>
        <end position="695"/>
    </location>
</feature>
<name>A0A1B8GP99_9PEZI</name>
<dbReference type="Pfam" id="PF00076">
    <property type="entry name" value="RRM_1"/>
    <property type="match status" value="1"/>
</dbReference>
<dbReference type="InterPro" id="IPR035979">
    <property type="entry name" value="RBD_domain_sf"/>
</dbReference>
<dbReference type="GO" id="GO:0003723">
    <property type="term" value="F:RNA binding"/>
    <property type="evidence" value="ECO:0007669"/>
    <property type="project" value="UniProtKB-UniRule"/>
</dbReference>
<evidence type="ECO:0000256" key="1">
    <source>
        <dbReference type="PROSITE-ProRule" id="PRU00176"/>
    </source>
</evidence>
<dbReference type="SUPFAM" id="SSF54928">
    <property type="entry name" value="RNA-binding domain, RBD"/>
    <property type="match status" value="1"/>
</dbReference>
<feature type="domain" description="RRM" evidence="3">
    <location>
        <begin position="407"/>
        <end position="478"/>
    </location>
</feature>
<feature type="region of interest" description="Disordered" evidence="2">
    <location>
        <begin position="999"/>
        <end position="1018"/>
    </location>
</feature>
<reference evidence="5" key="2">
    <citation type="journal article" date="2018" name="Nat. Commun.">
        <title>Extreme sensitivity to ultraviolet light in the fungal pathogen causing white-nose syndrome of bats.</title>
        <authorList>
            <person name="Palmer J.M."/>
            <person name="Drees K.P."/>
            <person name="Foster J.T."/>
            <person name="Lindner D.L."/>
        </authorList>
    </citation>
    <scope>NUCLEOTIDE SEQUENCE [LARGE SCALE GENOMIC DNA]</scope>
    <source>
        <strain evidence="5">UAMH 10579</strain>
    </source>
</reference>
<feature type="region of interest" description="Disordered" evidence="2">
    <location>
        <begin position="659"/>
        <end position="699"/>
    </location>
</feature>
<evidence type="ECO:0000313" key="4">
    <source>
        <dbReference type="EMBL" id="OBT97640.2"/>
    </source>
</evidence>
<protein>
    <recommendedName>
        <fullName evidence="3">RRM domain-containing protein</fullName>
    </recommendedName>
</protein>
<gene>
    <name evidence="4" type="ORF">VE01_04469</name>
</gene>
<dbReference type="STRING" id="342668.A0A1B8GP99"/>
<feature type="compositionally biased region" description="Low complexity" evidence="2">
    <location>
        <begin position="659"/>
        <end position="673"/>
    </location>
</feature>
<accession>A0A1B8GP99</accession>
<dbReference type="Gene3D" id="3.30.70.330">
    <property type="match status" value="1"/>
</dbReference>
<dbReference type="RefSeq" id="XP_018131373.2">
    <property type="nucleotide sequence ID" value="XM_018273943.2"/>
</dbReference>
<feature type="region of interest" description="Disordered" evidence="2">
    <location>
        <begin position="735"/>
        <end position="825"/>
    </location>
</feature>